<reference evidence="9 10" key="1">
    <citation type="submission" date="2020-08" db="EMBL/GenBank/DDBJ databases">
        <title>Genomic Encyclopedia of Archaeal and Bacterial Type Strains, Phase II (KMG-II): from individual species to whole genera.</title>
        <authorList>
            <person name="Goeker M."/>
        </authorList>
    </citation>
    <scope>NUCLEOTIDE SEQUENCE [LARGE SCALE GENOMIC DNA]</scope>
    <source>
        <strain evidence="9 10">DSM 23288</strain>
    </source>
</reference>
<dbReference type="CDD" id="cd06261">
    <property type="entry name" value="TM_PBP2"/>
    <property type="match status" value="1"/>
</dbReference>
<keyword evidence="3" id="KW-1003">Cell membrane</keyword>
<evidence type="ECO:0000313" key="9">
    <source>
        <dbReference type="EMBL" id="MBB4664071.1"/>
    </source>
</evidence>
<organism evidence="9 10">
    <name type="scientific">Conexibacter arvalis</name>
    <dbReference type="NCBI Taxonomy" id="912552"/>
    <lineage>
        <taxon>Bacteria</taxon>
        <taxon>Bacillati</taxon>
        <taxon>Actinomycetota</taxon>
        <taxon>Thermoleophilia</taxon>
        <taxon>Solirubrobacterales</taxon>
        <taxon>Conexibacteraceae</taxon>
        <taxon>Conexibacter</taxon>
    </lineage>
</organism>
<sequence>MRRLGAGVLLLALASLLTFALLRVVPGDPTITKLGGARNIDPAALAELRHELGLDRSVVAQYLSWVGGLLQGDLGQSYFSQYAVTTLIGQRVVPTLELAGLAFVVGLVLAVPAALVSATRPRSIAARLVNAATAALMAAPPFLVGIAFVVVLSVQAGLLPARGYVPFVEDPLENLRLVAMPALTLGLAVAAPLVVLLRASLGETLRAPFIRTATGKGLQRRRVVLGHALPNALIPSLTYLGVTVGYLLGGVVVVEYVFGWPGLGSLVVDAVLKRDYAVLQSVVLLAVAIFVFVTFVTDLLYGVLDPRLRVGEGQP</sequence>
<feature type="domain" description="ABC transmembrane type-1" evidence="8">
    <location>
        <begin position="92"/>
        <end position="301"/>
    </location>
</feature>
<comment type="subcellular location">
    <subcellularLocation>
        <location evidence="1 7">Cell membrane</location>
        <topology evidence="1 7">Multi-pass membrane protein</topology>
    </subcellularLocation>
</comment>
<dbReference type="Proteomes" id="UP000585272">
    <property type="component" value="Unassembled WGS sequence"/>
</dbReference>
<evidence type="ECO:0000256" key="7">
    <source>
        <dbReference type="RuleBase" id="RU363032"/>
    </source>
</evidence>
<feature type="transmembrane region" description="Helical" evidence="7">
    <location>
        <begin position="178"/>
        <end position="201"/>
    </location>
</feature>
<evidence type="ECO:0000256" key="4">
    <source>
        <dbReference type="ARBA" id="ARBA00022692"/>
    </source>
</evidence>
<protein>
    <submittedName>
        <fullName evidence="9">Peptide/nickel transport system permease protein</fullName>
    </submittedName>
</protein>
<dbReference type="EMBL" id="JACHNU010000006">
    <property type="protein sequence ID" value="MBB4664071.1"/>
    <property type="molecule type" value="Genomic_DNA"/>
</dbReference>
<feature type="transmembrane region" description="Helical" evidence="7">
    <location>
        <begin position="98"/>
        <end position="116"/>
    </location>
</feature>
<gene>
    <name evidence="9" type="ORF">BDZ31_003674</name>
</gene>
<dbReference type="InterPro" id="IPR000515">
    <property type="entry name" value="MetI-like"/>
</dbReference>
<dbReference type="PROSITE" id="PS50928">
    <property type="entry name" value="ABC_TM1"/>
    <property type="match status" value="1"/>
</dbReference>
<evidence type="ECO:0000256" key="3">
    <source>
        <dbReference type="ARBA" id="ARBA00022475"/>
    </source>
</evidence>
<dbReference type="InterPro" id="IPR035906">
    <property type="entry name" value="MetI-like_sf"/>
</dbReference>
<accession>A0A840IIM5</accession>
<evidence type="ECO:0000256" key="5">
    <source>
        <dbReference type="ARBA" id="ARBA00022989"/>
    </source>
</evidence>
<comment type="similarity">
    <text evidence="7">Belongs to the binding-protein-dependent transport system permease family.</text>
</comment>
<dbReference type="PANTHER" id="PTHR43163">
    <property type="entry name" value="DIPEPTIDE TRANSPORT SYSTEM PERMEASE PROTEIN DPPB-RELATED"/>
    <property type="match status" value="1"/>
</dbReference>
<evidence type="ECO:0000256" key="6">
    <source>
        <dbReference type="ARBA" id="ARBA00023136"/>
    </source>
</evidence>
<dbReference type="Pfam" id="PF19300">
    <property type="entry name" value="BPD_transp_1_N"/>
    <property type="match status" value="1"/>
</dbReference>
<evidence type="ECO:0000313" key="10">
    <source>
        <dbReference type="Proteomes" id="UP000585272"/>
    </source>
</evidence>
<name>A0A840IIM5_9ACTN</name>
<keyword evidence="5 7" id="KW-1133">Transmembrane helix</keyword>
<dbReference type="PANTHER" id="PTHR43163:SF3">
    <property type="entry name" value="PEPTIDE ABC TRANSPORTER PERMEASE PROTEIN"/>
    <property type="match status" value="1"/>
</dbReference>
<dbReference type="Pfam" id="PF00528">
    <property type="entry name" value="BPD_transp_1"/>
    <property type="match status" value="1"/>
</dbReference>
<dbReference type="AlphaFoldDB" id="A0A840IIM5"/>
<comment type="caution">
    <text evidence="9">The sequence shown here is derived from an EMBL/GenBank/DDBJ whole genome shotgun (WGS) entry which is preliminary data.</text>
</comment>
<evidence type="ECO:0000259" key="8">
    <source>
        <dbReference type="PROSITE" id="PS50928"/>
    </source>
</evidence>
<feature type="transmembrane region" description="Helical" evidence="7">
    <location>
        <begin position="237"/>
        <end position="258"/>
    </location>
</feature>
<dbReference type="SUPFAM" id="SSF161098">
    <property type="entry name" value="MetI-like"/>
    <property type="match status" value="1"/>
</dbReference>
<keyword evidence="2 7" id="KW-0813">Transport</keyword>
<evidence type="ECO:0000256" key="1">
    <source>
        <dbReference type="ARBA" id="ARBA00004651"/>
    </source>
</evidence>
<feature type="transmembrane region" description="Helical" evidence="7">
    <location>
        <begin position="278"/>
        <end position="301"/>
    </location>
</feature>
<dbReference type="InterPro" id="IPR045621">
    <property type="entry name" value="BPD_transp_1_N"/>
</dbReference>
<dbReference type="Gene3D" id="1.10.3720.10">
    <property type="entry name" value="MetI-like"/>
    <property type="match status" value="1"/>
</dbReference>
<proteinExistence type="inferred from homology"/>
<dbReference type="GO" id="GO:0005886">
    <property type="term" value="C:plasma membrane"/>
    <property type="evidence" value="ECO:0007669"/>
    <property type="project" value="UniProtKB-SubCell"/>
</dbReference>
<dbReference type="GO" id="GO:0055085">
    <property type="term" value="P:transmembrane transport"/>
    <property type="evidence" value="ECO:0007669"/>
    <property type="project" value="InterPro"/>
</dbReference>
<keyword evidence="6 7" id="KW-0472">Membrane</keyword>
<evidence type="ECO:0000256" key="2">
    <source>
        <dbReference type="ARBA" id="ARBA00022448"/>
    </source>
</evidence>
<keyword evidence="10" id="KW-1185">Reference proteome</keyword>
<feature type="transmembrane region" description="Helical" evidence="7">
    <location>
        <begin position="128"/>
        <end position="158"/>
    </location>
</feature>
<keyword evidence="4 7" id="KW-0812">Transmembrane</keyword>